<accession>A0A1H8F7A2</accession>
<keyword evidence="5 6" id="KW-0472">Membrane</keyword>
<feature type="transmembrane region" description="Helical" evidence="6">
    <location>
        <begin position="422"/>
        <end position="440"/>
    </location>
</feature>
<keyword evidence="9" id="KW-1185">Reference proteome</keyword>
<dbReference type="PANTHER" id="PTHR33406:SF13">
    <property type="entry name" value="MEMBRANE PROTEIN YDFJ"/>
    <property type="match status" value="1"/>
</dbReference>
<name>A0A1H8F7A2_9BURK</name>
<proteinExistence type="predicted"/>
<dbReference type="Gene3D" id="1.20.1640.10">
    <property type="entry name" value="Multidrug efflux transporter AcrB transmembrane domain"/>
    <property type="match status" value="2"/>
</dbReference>
<dbReference type="STRING" id="1121117.SAMN02745977_00949"/>
<feature type="transmembrane region" description="Helical" evidence="6">
    <location>
        <begin position="770"/>
        <end position="791"/>
    </location>
</feature>
<dbReference type="OrthoDB" id="9780358at2"/>
<dbReference type="Pfam" id="PF03176">
    <property type="entry name" value="MMPL"/>
    <property type="match status" value="1"/>
</dbReference>
<comment type="subcellular location">
    <subcellularLocation>
        <location evidence="1">Cell membrane</location>
        <topology evidence="1">Multi-pass membrane protein</topology>
    </subcellularLocation>
</comment>
<evidence type="ECO:0000256" key="4">
    <source>
        <dbReference type="ARBA" id="ARBA00022989"/>
    </source>
</evidence>
<dbReference type="InterPro" id="IPR050545">
    <property type="entry name" value="Mycobact_MmpL"/>
</dbReference>
<evidence type="ECO:0000256" key="1">
    <source>
        <dbReference type="ARBA" id="ARBA00004651"/>
    </source>
</evidence>
<dbReference type="GO" id="GO:0005886">
    <property type="term" value="C:plasma membrane"/>
    <property type="evidence" value="ECO:0007669"/>
    <property type="project" value="UniProtKB-SubCell"/>
</dbReference>
<gene>
    <name evidence="8" type="ORF">SAMN02745977_00949</name>
</gene>
<feature type="transmembrane region" description="Helical" evidence="6">
    <location>
        <begin position="659"/>
        <end position="678"/>
    </location>
</feature>
<keyword evidence="2" id="KW-1003">Cell membrane</keyword>
<dbReference type="InterPro" id="IPR004869">
    <property type="entry name" value="MMPL_dom"/>
</dbReference>
<sequence>MGFWRSRAVWIWLLTLVVGVLVIARSTFTTDMSAFLPQSPSKQQQLLVDQITVGSVSRMLLMGLEGGTQEQREAASQALARQMRASDRFSIVANGAAEAFEKDRVFLFENRYLLSPAVKDGHFSVEGLRQSIAQSVDMLGSPAGMLLKELFPRDPTGELLALVDELNSADRPGGGGVWTSRDGQRAILMAQTRAAGSDTDAQEQALGTVRQAFADVQAQDASLQPVKLLLSGAPVFSVDARNTIRSEATRLSVAGFLAVLTLLLLVYRSPWTVGMSLVPVFTAVVMGIASVSLVFGVVHGITVGFGTTLIGEAVDYSIYYFVQSGRVGSSGAAGSAAWAKRFWPTIRLGVLTSVFGFAALVFAGFPGLAQLGLYSITGLCTAALVTRYVLPHLPARSVNLAPARRLGLWLTRRVTDLRRLRPLALLVALAAVGVLVWVSLHGTIWNRALSGLSPVSQEAQDLDESLRRDLGQPDLRYLVVVSAPDRETLLQRTEQVSGSLQQLVDKQSISGFETPTRYLPSAATQNARRATMPEPAELQARLQQALAPLPVRPETLQPFVQDLERARQQPMITPDSLKGTALALTLEAMLVQRENGWSALLPLRAPVDAQGKSQEIDGAAVQRVLDADAASAGAPATEVMFIDITTETRDLYARYFNEALMLSLAGLLAIVVLLGWSLKSGQRLLRVLTPILLAEVVVVAGLVLLGERLTLLHLIGLLLVVAVGSNYTLFFDRYDLEDEGESITMVSLLVANLAAVFGFGVLAFSQVPVLRAIGATVGPGAVIALLFATILTRKPAGRAAVSEGQA</sequence>
<feature type="transmembrane region" description="Helical" evidence="6">
    <location>
        <begin position="248"/>
        <end position="266"/>
    </location>
</feature>
<organism evidence="8 9">
    <name type="scientific">Brachymonas denitrificans DSM 15123</name>
    <dbReference type="NCBI Taxonomy" id="1121117"/>
    <lineage>
        <taxon>Bacteria</taxon>
        <taxon>Pseudomonadati</taxon>
        <taxon>Pseudomonadota</taxon>
        <taxon>Betaproteobacteria</taxon>
        <taxon>Burkholderiales</taxon>
        <taxon>Comamonadaceae</taxon>
        <taxon>Brachymonas</taxon>
    </lineage>
</organism>
<evidence type="ECO:0000259" key="7">
    <source>
        <dbReference type="Pfam" id="PF03176"/>
    </source>
</evidence>
<evidence type="ECO:0000313" key="8">
    <source>
        <dbReference type="EMBL" id="SEN27525.1"/>
    </source>
</evidence>
<dbReference type="Proteomes" id="UP000199531">
    <property type="component" value="Unassembled WGS sequence"/>
</dbReference>
<evidence type="ECO:0000313" key="9">
    <source>
        <dbReference type="Proteomes" id="UP000199531"/>
    </source>
</evidence>
<feature type="transmembrane region" description="Helical" evidence="6">
    <location>
        <begin position="346"/>
        <end position="365"/>
    </location>
</feature>
<feature type="transmembrane region" description="Helical" evidence="6">
    <location>
        <begin position="711"/>
        <end position="731"/>
    </location>
</feature>
<feature type="transmembrane region" description="Helical" evidence="6">
    <location>
        <begin position="371"/>
        <end position="390"/>
    </location>
</feature>
<dbReference type="PANTHER" id="PTHR33406">
    <property type="entry name" value="MEMBRANE PROTEIN MJ1562-RELATED"/>
    <property type="match status" value="1"/>
</dbReference>
<feature type="domain" description="Membrane transport protein MMPL" evidence="7">
    <location>
        <begin position="171"/>
        <end position="394"/>
    </location>
</feature>
<dbReference type="EMBL" id="FOCW01000001">
    <property type="protein sequence ID" value="SEN27525.1"/>
    <property type="molecule type" value="Genomic_DNA"/>
</dbReference>
<reference evidence="8 9" key="1">
    <citation type="submission" date="2016-10" db="EMBL/GenBank/DDBJ databases">
        <authorList>
            <person name="de Groot N.N."/>
        </authorList>
    </citation>
    <scope>NUCLEOTIDE SEQUENCE [LARGE SCALE GENOMIC DNA]</scope>
    <source>
        <strain evidence="8 9">DSM 15123</strain>
    </source>
</reference>
<evidence type="ECO:0000256" key="3">
    <source>
        <dbReference type="ARBA" id="ARBA00022692"/>
    </source>
</evidence>
<evidence type="ECO:0000256" key="5">
    <source>
        <dbReference type="ARBA" id="ARBA00023136"/>
    </source>
</evidence>
<feature type="transmembrane region" description="Helical" evidence="6">
    <location>
        <begin position="743"/>
        <end position="764"/>
    </location>
</feature>
<dbReference type="SUPFAM" id="SSF82866">
    <property type="entry name" value="Multidrug efflux transporter AcrB transmembrane domain"/>
    <property type="match status" value="2"/>
</dbReference>
<evidence type="ECO:0000256" key="6">
    <source>
        <dbReference type="SAM" id="Phobius"/>
    </source>
</evidence>
<evidence type="ECO:0000256" key="2">
    <source>
        <dbReference type="ARBA" id="ARBA00022475"/>
    </source>
</evidence>
<feature type="transmembrane region" description="Helical" evidence="6">
    <location>
        <begin position="278"/>
        <end position="298"/>
    </location>
</feature>
<dbReference type="AlphaFoldDB" id="A0A1H8F7A2"/>
<feature type="transmembrane region" description="Helical" evidence="6">
    <location>
        <begin position="685"/>
        <end position="705"/>
    </location>
</feature>
<keyword evidence="3 6" id="KW-0812">Transmembrane</keyword>
<protein>
    <submittedName>
        <fullName evidence="8">Predicted exporter</fullName>
    </submittedName>
</protein>
<keyword evidence="4 6" id="KW-1133">Transmembrane helix</keyword>
<dbReference type="RefSeq" id="WP_091814465.1">
    <property type="nucleotide sequence ID" value="NZ_FOCW01000001.1"/>
</dbReference>